<organism evidence="2 3">
    <name type="scientific">Strongyloides stercoralis</name>
    <name type="common">Threadworm</name>
    <dbReference type="NCBI Taxonomy" id="6248"/>
    <lineage>
        <taxon>Eukaryota</taxon>
        <taxon>Metazoa</taxon>
        <taxon>Ecdysozoa</taxon>
        <taxon>Nematoda</taxon>
        <taxon>Chromadorea</taxon>
        <taxon>Rhabditida</taxon>
        <taxon>Tylenchina</taxon>
        <taxon>Panagrolaimomorpha</taxon>
        <taxon>Strongyloidoidea</taxon>
        <taxon>Strongyloididae</taxon>
        <taxon>Strongyloides</taxon>
    </lineage>
</organism>
<keyword evidence="1" id="KW-1133">Transmembrane helix</keyword>
<protein>
    <submittedName>
        <fullName evidence="3">Uncharacterized protein</fullName>
    </submittedName>
</protein>
<dbReference type="AlphaFoldDB" id="A0AAF5HYW7"/>
<keyword evidence="1" id="KW-0472">Membrane</keyword>
<feature type="transmembrane region" description="Helical" evidence="1">
    <location>
        <begin position="103"/>
        <end position="122"/>
    </location>
</feature>
<dbReference type="WBParaSite" id="TCONS_00003626.p1">
    <property type="protein sequence ID" value="TCONS_00003626.p1"/>
    <property type="gene ID" value="XLOC_000037"/>
</dbReference>
<keyword evidence="2" id="KW-1185">Reference proteome</keyword>
<dbReference type="Proteomes" id="UP000035681">
    <property type="component" value="Unplaced"/>
</dbReference>
<proteinExistence type="predicted"/>
<evidence type="ECO:0000256" key="1">
    <source>
        <dbReference type="SAM" id="Phobius"/>
    </source>
</evidence>
<keyword evidence="1" id="KW-0812">Transmembrane</keyword>
<evidence type="ECO:0000313" key="2">
    <source>
        <dbReference type="Proteomes" id="UP000035681"/>
    </source>
</evidence>
<sequence length="132" mass="15668">NFQFLYYYFICQVLVLRFKSRTFFDIIYGYWSFIRTRIFNLSITDLFLLYTMNKTEMDVGEIYYNNDGIQGALMMQQRILSQKVNLEWCRIIKGRIQHNASKFSVVSVSFCLVLNGFSFSFMNSLLTISGMM</sequence>
<accession>A0AAF5HYW7</accession>
<evidence type="ECO:0000313" key="3">
    <source>
        <dbReference type="WBParaSite" id="TCONS_00003626.p1"/>
    </source>
</evidence>
<reference evidence="3" key="1">
    <citation type="submission" date="2024-02" db="UniProtKB">
        <authorList>
            <consortium name="WormBaseParasite"/>
        </authorList>
    </citation>
    <scope>IDENTIFICATION</scope>
</reference>
<name>A0AAF5HYW7_STRER</name>